<keyword evidence="14" id="KW-0325">Glycoprotein</keyword>
<dbReference type="EMBL" id="JABFAC010000010">
    <property type="protein sequence ID" value="MBA0626753.1"/>
    <property type="molecule type" value="Genomic_DNA"/>
</dbReference>
<dbReference type="PROSITE" id="PS00107">
    <property type="entry name" value="PROTEIN_KINASE_ATP"/>
    <property type="match status" value="1"/>
</dbReference>
<dbReference type="PROSITE" id="PS00108">
    <property type="entry name" value="PROTEIN_KINASE_ST"/>
    <property type="match status" value="1"/>
</dbReference>
<keyword evidence="7" id="KW-0677">Repeat</keyword>
<dbReference type="AlphaFoldDB" id="A0A7J8SLG6"/>
<dbReference type="InterPro" id="IPR000719">
    <property type="entry name" value="Prot_kinase_dom"/>
</dbReference>
<evidence type="ECO:0000256" key="16">
    <source>
        <dbReference type="RuleBase" id="RU000304"/>
    </source>
</evidence>
<dbReference type="FunFam" id="1.10.510.10:FF:000343">
    <property type="entry name" value="Cysteine-rich receptor-like protein kinase 28"/>
    <property type="match status" value="1"/>
</dbReference>
<keyword evidence="12 18" id="KW-0472">Membrane</keyword>
<keyword evidence="13" id="KW-0675">Receptor</keyword>
<evidence type="ECO:0000256" key="11">
    <source>
        <dbReference type="ARBA" id="ARBA00022989"/>
    </source>
</evidence>
<keyword evidence="9" id="KW-0418">Kinase</keyword>
<dbReference type="GO" id="GO:0004674">
    <property type="term" value="F:protein serine/threonine kinase activity"/>
    <property type="evidence" value="ECO:0007669"/>
    <property type="project" value="UniProtKB-KW"/>
</dbReference>
<dbReference type="GO" id="GO:0005886">
    <property type="term" value="C:plasma membrane"/>
    <property type="evidence" value="ECO:0007669"/>
    <property type="project" value="TreeGrafter"/>
</dbReference>
<evidence type="ECO:0000256" key="7">
    <source>
        <dbReference type="ARBA" id="ARBA00022737"/>
    </source>
</evidence>
<evidence type="ECO:0000313" key="20">
    <source>
        <dbReference type="EMBL" id="MBA0626753.1"/>
    </source>
</evidence>
<comment type="subcellular location">
    <subcellularLocation>
        <location evidence="1">Membrane</location>
        <topology evidence="1">Single-pass membrane protein</topology>
    </subcellularLocation>
</comment>
<evidence type="ECO:0000256" key="17">
    <source>
        <dbReference type="SAM" id="MobiDB-lite"/>
    </source>
</evidence>
<reference evidence="20 21" key="1">
    <citation type="journal article" date="2019" name="Genome Biol. Evol.">
        <title>Insights into the evolution of the New World diploid cottons (Gossypium, subgenus Houzingenia) based on genome sequencing.</title>
        <authorList>
            <person name="Grover C.E."/>
            <person name="Arick M.A. 2nd"/>
            <person name="Thrash A."/>
            <person name="Conover J.L."/>
            <person name="Sanders W.S."/>
            <person name="Peterson D.G."/>
            <person name="Frelichowski J.E."/>
            <person name="Scheffler J.A."/>
            <person name="Scheffler B.E."/>
            <person name="Wendel J.F."/>
        </authorList>
    </citation>
    <scope>NUCLEOTIDE SEQUENCE [LARGE SCALE GENOMIC DNA]</scope>
    <source>
        <strain evidence="20">27</strain>
        <tissue evidence="20">Leaf</tissue>
    </source>
</reference>
<evidence type="ECO:0000256" key="9">
    <source>
        <dbReference type="ARBA" id="ARBA00022777"/>
    </source>
</evidence>
<dbReference type="Proteomes" id="UP000593561">
    <property type="component" value="Unassembled WGS sequence"/>
</dbReference>
<dbReference type="Pfam" id="PF07714">
    <property type="entry name" value="PK_Tyr_Ser-Thr"/>
    <property type="match status" value="1"/>
</dbReference>
<dbReference type="Gene3D" id="1.10.510.10">
    <property type="entry name" value="Transferase(Phosphotransferase) domain 1"/>
    <property type="match status" value="1"/>
</dbReference>
<evidence type="ECO:0000256" key="13">
    <source>
        <dbReference type="ARBA" id="ARBA00023170"/>
    </source>
</evidence>
<evidence type="ECO:0000256" key="12">
    <source>
        <dbReference type="ARBA" id="ARBA00023136"/>
    </source>
</evidence>
<evidence type="ECO:0000256" key="14">
    <source>
        <dbReference type="ARBA" id="ARBA00023180"/>
    </source>
</evidence>
<keyword evidence="10 15" id="KW-0067">ATP-binding</keyword>
<keyword evidence="5 18" id="KW-0812">Transmembrane</keyword>
<evidence type="ECO:0000256" key="2">
    <source>
        <dbReference type="ARBA" id="ARBA00022527"/>
    </source>
</evidence>
<name>A0A7J8SLG6_GOSDV</name>
<dbReference type="Gene3D" id="3.30.200.20">
    <property type="entry name" value="Phosphorylase Kinase, domain 1"/>
    <property type="match status" value="1"/>
</dbReference>
<evidence type="ECO:0000256" key="15">
    <source>
        <dbReference type="PROSITE-ProRule" id="PRU10141"/>
    </source>
</evidence>
<dbReference type="FunFam" id="3.30.200.20:FF:000959">
    <property type="entry name" value="Cysteine-rich receptor-like protein kinase 17"/>
    <property type="match status" value="1"/>
</dbReference>
<organism evidence="20 21">
    <name type="scientific">Gossypium davidsonii</name>
    <name type="common">Davidson's cotton</name>
    <name type="synonym">Gossypium klotzschianum subsp. davidsonii</name>
    <dbReference type="NCBI Taxonomy" id="34287"/>
    <lineage>
        <taxon>Eukaryota</taxon>
        <taxon>Viridiplantae</taxon>
        <taxon>Streptophyta</taxon>
        <taxon>Embryophyta</taxon>
        <taxon>Tracheophyta</taxon>
        <taxon>Spermatophyta</taxon>
        <taxon>Magnoliopsida</taxon>
        <taxon>eudicotyledons</taxon>
        <taxon>Gunneridae</taxon>
        <taxon>Pentapetalae</taxon>
        <taxon>rosids</taxon>
        <taxon>malvids</taxon>
        <taxon>Malvales</taxon>
        <taxon>Malvaceae</taxon>
        <taxon>Malvoideae</taxon>
        <taxon>Gossypium</taxon>
    </lineage>
</organism>
<evidence type="ECO:0000256" key="3">
    <source>
        <dbReference type="ARBA" id="ARBA00022553"/>
    </source>
</evidence>
<comment type="caution">
    <text evidence="20">The sequence shown here is derived from an EMBL/GenBank/DDBJ whole genome shotgun (WGS) entry which is preliminary data.</text>
</comment>
<dbReference type="SUPFAM" id="SSF56112">
    <property type="entry name" value="Protein kinase-like (PK-like)"/>
    <property type="match status" value="1"/>
</dbReference>
<evidence type="ECO:0000313" key="21">
    <source>
        <dbReference type="Proteomes" id="UP000593561"/>
    </source>
</evidence>
<dbReference type="CDD" id="cd14066">
    <property type="entry name" value="STKc_IRAK"/>
    <property type="match status" value="1"/>
</dbReference>
<proteinExistence type="inferred from homology"/>
<comment type="similarity">
    <text evidence="16">Belongs to the protein kinase superfamily.</text>
</comment>
<dbReference type="InterPro" id="IPR017441">
    <property type="entry name" value="Protein_kinase_ATP_BS"/>
</dbReference>
<evidence type="ECO:0000256" key="1">
    <source>
        <dbReference type="ARBA" id="ARBA00004167"/>
    </source>
</evidence>
<dbReference type="PROSITE" id="PS50011">
    <property type="entry name" value="PROTEIN_KINASE_DOM"/>
    <property type="match status" value="1"/>
</dbReference>
<dbReference type="PANTHER" id="PTHR27002">
    <property type="entry name" value="RECEPTOR-LIKE SERINE/THREONINE-PROTEIN KINASE SD1-8"/>
    <property type="match status" value="1"/>
</dbReference>
<feature type="region of interest" description="Disordered" evidence="17">
    <location>
        <begin position="366"/>
        <end position="394"/>
    </location>
</feature>
<dbReference type="InterPro" id="IPR011009">
    <property type="entry name" value="Kinase-like_dom_sf"/>
</dbReference>
<keyword evidence="3" id="KW-0597">Phosphoprotein</keyword>
<evidence type="ECO:0000256" key="6">
    <source>
        <dbReference type="ARBA" id="ARBA00022729"/>
    </source>
</evidence>
<dbReference type="InterPro" id="IPR008271">
    <property type="entry name" value="Ser/Thr_kinase_AS"/>
</dbReference>
<feature type="transmembrane region" description="Helical" evidence="18">
    <location>
        <begin position="6"/>
        <end position="30"/>
    </location>
</feature>
<keyword evidence="8 15" id="KW-0547">Nucleotide-binding</keyword>
<keyword evidence="11 18" id="KW-1133">Transmembrane helix</keyword>
<evidence type="ECO:0000256" key="10">
    <source>
        <dbReference type="ARBA" id="ARBA00022840"/>
    </source>
</evidence>
<evidence type="ECO:0000256" key="4">
    <source>
        <dbReference type="ARBA" id="ARBA00022679"/>
    </source>
</evidence>
<feature type="domain" description="Protein kinase" evidence="19">
    <location>
        <begin position="68"/>
        <end position="342"/>
    </location>
</feature>
<keyword evidence="21" id="KW-1185">Reference proteome</keyword>
<dbReference type="InterPro" id="IPR001245">
    <property type="entry name" value="Ser-Thr/Tyr_kinase_cat_dom"/>
</dbReference>
<feature type="binding site" evidence="15">
    <location>
        <position position="96"/>
    </location>
    <ligand>
        <name>ATP</name>
        <dbReference type="ChEBI" id="CHEBI:30616"/>
    </ligand>
</feature>
<dbReference type="GO" id="GO:0005524">
    <property type="term" value="F:ATP binding"/>
    <property type="evidence" value="ECO:0007669"/>
    <property type="project" value="UniProtKB-UniRule"/>
</dbReference>
<evidence type="ECO:0000256" key="5">
    <source>
        <dbReference type="ARBA" id="ARBA00022692"/>
    </source>
</evidence>
<evidence type="ECO:0000256" key="8">
    <source>
        <dbReference type="ARBA" id="ARBA00022741"/>
    </source>
</evidence>
<dbReference type="PANTHER" id="PTHR27002:SF1073">
    <property type="entry name" value="CYSTEINE-RICH RECEPTOR-LIKE PROTEIN KINASE 29"/>
    <property type="match status" value="1"/>
</dbReference>
<keyword evidence="6" id="KW-0732">Signal</keyword>
<keyword evidence="2 16" id="KW-0723">Serine/threonine-protein kinase</keyword>
<accession>A0A7J8SLG6</accession>
<evidence type="ECO:0000256" key="18">
    <source>
        <dbReference type="SAM" id="Phobius"/>
    </source>
</evidence>
<sequence>NGNNTTRIIIIVVASVVGIPILIASSICIIRRARKTPQQLLRTDDDEVIRADSLQFDFATVRAATNNFSDANKLGQGGFGAVYKGQLPNGEEVAVKRLARDSGQGDLEFKNEVLLVAKLQHRNLVRLLGFCLEGHERLLIYEFVPNTSLDHFLFDRVKRAQLDWERRYKIIGGVARGILYLHEDSRLRIVHRDLKASNVLLDAEMIPKIADFGMARLVVRDETQGNTSRIVGTYGYMAPEYAMHGQFSVKSDVYSYGVLVLEIVSGQRNNCFRNGETVEDLISCAWKNWRQGTAMNIVDPTLRDGSRNEMMRCIHIGLLCVQENVGDRPTMATVILMLNSFSVTLPMPSQPAFFMHTNIESDMSSSLVSESYQSRSDELPLSQNEASITDPYPR</sequence>
<evidence type="ECO:0000259" key="19">
    <source>
        <dbReference type="PROSITE" id="PS50011"/>
    </source>
</evidence>
<dbReference type="SMART" id="SM00220">
    <property type="entry name" value="S_TKc"/>
    <property type="match status" value="1"/>
</dbReference>
<protein>
    <recommendedName>
        <fullName evidence="19">Protein kinase domain-containing protein</fullName>
    </recommendedName>
</protein>
<keyword evidence="4" id="KW-0808">Transferase</keyword>
<feature type="non-terminal residue" evidence="20">
    <location>
        <position position="1"/>
    </location>
</feature>
<gene>
    <name evidence="20" type="ORF">Godav_004358</name>
</gene>